<evidence type="ECO:0000256" key="2">
    <source>
        <dbReference type="ARBA" id="ARBA00023125"/>
    </source>
</evidence>
<dbReference type="InterPro" id="IPR036388">
    <property type="entry name" value="WH-like_DNA-bd_sf"/>
</dbReference>
<keyword evidence="1" id="KW-0805">Transcription regulation</keyword>
<dbReference type="Gene3D" id="1.10.10.10">
    <property type="entry name" value="Winged helix-like DNA-binding domain superfamily/Winged helix DNA-binding domain"/>
    <property type="match status" value="1"/>
</dbReference>
<dbReference type="AlphaFoldDB" id="A0A2R6ABD3"/>
<comment type="caution">
    <text evidence="5">The sequence shown here is derived from an EMBL/GenBank/DDBJ whole genome shotgun (WGS) entry which is preliminary data.</text>
</comment>
<dbReference type="GO" id="GO:0003677">
    <property type="term" value="F:DNA binding"/>
    <property type="evidence" value="ECO:0007669"/>
    <property type="project" value="UniProtKB-KW"/>
</dbReference>
<dbReference type="GO" id="GO:0003700">
    <property type="term" value="F:DNA-binding transcription factor activity"/>
    <property type="evidence" value="ECO:0007669"/>
    <property type="project" value="InterPro"/>
</dbReference>
<gene>
    <name evidence="5" type="ORF">B9Q01_03595</name>
</gene>
<dbReference type="Pfam" id="PF01022">
    <property type="entry name" value="HTH_5"/>
    <property type="match status" value="1"/>
</dbReference>
<dbReference type="SUPFAM" id="SSF46785">
    <property type="entry name" value="Winged helix' DNA-binding domain"/>
    <property type="match status" value="1"/>
</dbReference>
<protein>
    <recommendedName>
        <fullName evidence="4">HTH arsR-type domain-containing protein</fullName>
    </recommendedName>
</protein>
<evidence type="ECO:0000256" key="1">
    <source>
        <dbReference type="ARBA" id="ARBA00023015"/>
    </source>
</evidence>
<dbReference type="EMBL" id="NEXC01000016">
    <property type="protein sequence ID" value="PSN83712.1"/>
    <property type="molecule type" value="Genomic_DNA"/>
</dbReference>
<keyword evidence="2" id="KW-0238">DNA-binding</keyword>
<feature type="domain" description="HTH arsR-type" evidence="4">
    <location>
        <begin position="11"/>
        <end position="93"/>
    </location>
</feature>
<dbReference type="PANTHER" id="PTHR33154">
    <property type="entry name" value="TRANSCRIPTIONAL REGULATOR, ARSR FAMILY"/>
    <property type="match status" value="1"/>
</dbReference>
<dbReference type="Proteomes" id="UP000240880">
    <property type="component" value="Unassembled WGS sequence"/>
</dbReference>
<evidence type="ECO:0000313" key="6">
    <source>
        <dbReference type="Proteomes" id="UP000240880"/>
    </source>
</evidence>
<evidence type="ECO:0000256" key="3">
    <source>
        <dbReference type="ARBA" id="ARBA00023163"/>
    </source>
</evidence>
<name>A0A2R6ABD3_9ARCH</name>
<dbReference type="CDD" id="cd00090">
    <property type="entry name" value="HTH_ARSR"/>
    <property type="match status" value="1"/>
</dbReference>
<evidence type="ECO:0000259" key="4">
    <source>
        <dbReference type="SMART" id="SM00418"/>
    </source>
</evidence>
<organism evidence="5 6">
    <name type="scientific">Candidatus Marsarchaeota G1 archaeon OSP_D</name>
    <dbReference type="NCBI Taxonomy" id="1978155"/>
    <lineage>
        <taxon>Archaea</taxon>
        <taxon>Candidatus Marsarchaeota</taxon>
        <taxon>Candidatus Marsarchaeota group 1</taxon>
    </lineage>
</organism>
<dbReference type="SMART" id="SM00418">
    <property type="entry name" value="HTH_ARSR"/>
    <property type="match status" value="1"/>
</dbReference>
<proteinExistence type="predicted"/>
<sequence length="229" mass="26865">MVTIMSGLLDDLFEVLGNETRRRILEILAQEPAYLNQLSRELKVSQQAILKHLEYLQNKGFITSFVVEEGGTPPKKYYKLADQVVLFEELTRDLLDRMSALKKEFSQSTCSITINFDELSNRLNELTELSPSQRLKSVRQIVNEIEQKMEQVARIYAKLGELRLKALEIGREALKNGALEPEERRVIYRTLVMDEDELRDYFEQIVQEHKERAERMMRRLSEMFGLDFD</sequence>
<dbReference type="InterPro" id="IPR051081">
    <property type="entry name" value="HTH_MetalResp_TranReg"/>
</dbReference>
<evidence type="ECO:0000313" key="5">
    <source>
        <dbReference type="EMBL" id="PSN83712.1"/>
    </source>
</evidence>
<reference evidence="5 6" key="1">
    <citation type="submission" date="2017-04" db="EMBL/GenBank/DDBJ databases">
        <title>Novel microbial lineages endemic to geothermal iron-oxide mats fill important gaps in the evolutionary history of Archaea.</title>
        <authorList>
            <person name="Jay Z.J."/>
            <person name="Beam J.P."/>
            <person name="Dlakic M."/>
            <person name="Rusch D.B."/>
            <person name="Kozubal M.A."/>
            <person name="Inskeep W.P."/>
        </authorList>
    </citation>
    <scope>NUCLEOTIDE SEQUENCE [LARGE SCALE GENOMIC DNA]</scope>
    <source>
        <strain evidence="5">OSP_D</strain>
    </source>
</reference>
<keyword evidence="3" id="KW-0804">Transcription</keyword>
<dbReference type="PANTHER" id="PTHR33154:SF33">
    <property type="entry name" value="TRANSCRIPTIONAL REPRESSOR SDPR"/>
    <property type="match status" value="1"/>
</dbReference>
<dbReference type="InterPro" id="IPR001845">
    <property type="entry name" value="HTH_ArsR_DNA-bd_dom"/>
</dbReference>
<accession>A0A2R6ABD3</accession>
<dbReference type="InterPro" id="IPR036390">
    <property type="entry name" value="WH_DNA-bd_sf"/>
</dbReference>
<dbReference type="InterPro" id="IPR011991">
    <property type="entry name" value="ArsR-like_HTH"/>
</dbReference>